<dbReference type="PANTHER" id="PTHR23080">
    <property type="entry name" value="THAP DOMAIN PROTEIN"/>
    <property type="match status" value="1"/>
</dbReference>
<dbReference type="Pfam" id="PF13613">
    <property type="entry name" value="HTH_Tnp_4"/>
    <property type="match status" value="1"/>
</dbReference>
<protein>
    <recommendedName>
        <fullName evidence="1">Transposase Helix-turn-helix domain-containing protein</fullName>
    </recommendedName>
</protein>
<feature type="domain" description="Transposase Helix-turn-helix" evidence="1">
    <location>
        <begin position="14"/>
        <end position="64"/>
    </location>
</feature>
<dbReference type="InParanoid" id="A0A1X7SF63"/>
<dbReference type="EnsemblMetazoa" id="Aqu2.1.00713_001">
    <property type="protein sequence ID" value="Aqu2.1.00713_001"/>
    <property type="gene ID" value="Aqu2.1.00713"/>
</dbReference>
<organism evidence="2">
    <name type="scientific">Amphimedon queenslandica</name>
    <name type="common">Sponge</name>
    <dbReference type="NCBI Taxonomy" id="400682"/>
    <lineage>
        <taxon>Eukaryota</taxon>
        <taxon>Metazoa</taxon>
        <taxon>Porifera</taxon>
        <taxon>Demospongiae</taxon>
        <taxon>Heteroscleromorpha</taxon>
        <taxon>Haplosclerida</taxon>
        <taxon>Niphatidae</taxon>
        <taxon>Amphimedon</taxon>
    </lineage>
</organism>
<dbReference type="AlphaFoldDB" id="A0A1X7SF63"/>
<proteinExistence type="predicted"/>
<dbReference type="PANTHER" id="PTHR23080:SF63">
    <property type="entry name" value="TICK TRANSPOSON"/>
    <property type="match status" value="1"/>
</dbReference>
<sequence>MYDFVHQDLCQKSSLSPFQQLLMVLMRLRKNLQFDDLPYRFATHKTTISHLFNQLIEILYIKLKFLIV</sequence>
<name>A0A1X7SF63_AMPQE</name>
<accession>A0A1X7SF63</accession>
<dbReference type="InterPro" id="IPR027805">
    <property type="entry name" value="Transposase_HTH_dom"/>
</dbReference>
<evidence type="ECO:0000259" key="1">
    <source>
        <dbReference type="Pfam" id="PF13613"/>
    </source>
</evidence>
<reference evidence="2" key="1">
    <citation type="submission" date="2017-05" db="UniProtKB">
        <authorList>
            <consortium name="EnsemblMetazoa"/>
        </authorList>
    </citation>
    <scope>IDENTIFICATION</scope>
</reference>
<evidence type="ECO:0000313" key="2">
    <source>
        <dbReference type="EnsemblMetazoa" id="Aqu2.1.00713_001"/>
    </source>
</evidence>